<evidence type="ECO:0000256" key="3">
    <source>
        <dbReference type="ARBA" id="ARBA00022729"/>
    </source>
</evidence>
<gene>
    <name evidence="5" type="ORF">NIES2135_57130</name>
</gene>
<evidence type="ECO:0000313" key="6">
    <source>
        <dbReference type="Proteomes" id="UP000217895"/>
    </source>
</evidence>
<protein>
    <submittedName>
        <fullName evidence="5">Extracellular solute-binding protein</fullName>
    </submittedName>
</protein>
<dbReference type="GO" id="GO:0042956">
    <property type="term" value="P:maltodextrin transmembrane transport"/>
    <property type="evidence" value="ECO:0007669"/>
    <property type="project" value="TreeGrafter"/>
</dbReference>
<dbReference type="Pfam" id="PF13416">
    <property type="entry name" value="SBP_bac_8"/>
    <property type="match status" value="1"/>
</dbReference>
<dbReference type="GO" id="GO:0015768">
    <property type="term" value="P:maltose transport"/>
    <property type="evidence" value="ECO:0007669"/>
    <property type="project" value="TreeGrafter"/>
</dbReference>
<reference evidence="5 6" key="1">
    <citation type="submission" date="2017-06" db="EMBL/GenBank/DDBJ databases">
        <title>Genome sequencing of cyanobaciteial culture collection at National Institute for Environmental Studies (NIES).</title>
        <authorList>
            <person name="Hirose Y."/>
            <person name="Shimura Y."/>
            <person name="Fujisawa T."/>
            <person name="Nakamura Y."/>
            <person name="Kawachi M."/>
        </authorList>
    </citation>
    <scope>NUCLEOTIDE SEQUENCE [LARGE SCALE GENOMIC DNA]</scope>
    <source>
        <strain evidence="5 6">NIES-2135</strain>
    </source>
</reference>
<feature type="chain" id="PRO_5011115920" evidence="4">
    <location>
        <begin position="33"/>
        <end position="467"/>
    </location>
</feature>
<dbReference type="PANTHER" id="PTHR30061">
    <property type="entry name" value="MALTOSE-BINDING PERIPLASMIC PROTEIN"/>
    <property type="match status" value="1"/>
</dbReference>
<evidence type="ECO:0000256" key="4">
    <source>
        <dbReference type="SAM" id="SignalP"/>
    </source>
</evidence>
<dbReference type="Gene3D" id="3.40.190.10">
    <property type="entry name" value="Periplasmic binding protein-like II"/>
    <property type="match status" value="1"/>
</dbReference>
<comment type="similarity">
    <text evidence="1">Belongs to the bacterial solute-binding protein 1 family.</text>
</comment>
<dbReference type="GO" id="GO:0055052">
    <property type="term" value="C:ATP-binding cassette (ABC) transporter complex, substrate-binding subunit-containing"/>
    <property type="evidence" value="ECO:0007669"/>
    <property type="project" value="TreeGrafter"/>
</dbReference>
<dbReference type="AlphaFoldDB" id="A0A1Z4JQ49"/>
<keyword evidence="6" id="KW-1185">Reference proteome</keyword>
<dbReference type="EMBL" id="AP018203">
    <property type="protein sequence ID" value="BAY58839.1"/>
    <property type="molecule type" value="Genomic_DNA"/>
</dbReference>
<evidence type="ECO:0000256" key="1">
    <source>
        <dbReference type="ARBA" id="ARBA00008520"/>
    </source>
</evidence>
<evidence type="ECO:0000256" key="2">
    <source>
        <dbReference type="ARBA" id="ARBA00022448"/>
    </source>
</evidence>
<dbReference type="InterPro" id="IPR006059">
    <property type="entry name" value="SBP"/>
</dbReference>
<dbReference type="GO" id="GO:1901982">
    <property type="term" value="F:maltose binding"/>
    <property type="evidence" value="ECO:0007669"/>
    <property type="project" value="TreeGrafter"/>
</dbReference>
<dbReference type="CDD" id="cd14748">
    <property type="entry name" value="PBP2_UgpB"/>
    <property type="match status" value="1"/>
</dbReference>
<dbReference type="PANTHER" id="PTHR30061:SF50">
    <property type="entry name" value="MALTOSE_MALTODEXTRIN-BINDING PERIPLASMIC PROTEIN"/>
    <property type="match status" value="1"/>
</dbReference>
<evidence type="ECO:0000313" key="5">
    <source>
        <dbReference type="EMBL" id="BAY58839.1"/>
    </source>
</evidence>
<sequence length="467" mass="51494">MPSRFASLLKSIFFMGMVCLSLCLSSCQSTQASGVIYLTLWQGVNPPPNRDVLQKLVDRFNQQNPNIQVESLYVGQGDQQMPKILSAVVGNAAPDMLWFAPMITGQLVELNALRSLDDFHPPVQADLDPALSDTTKFDGKTWSVPFSTNNVGIYYRPSLFKAAGVKALPKTWSEFRTVAKQLTRDTNGDGKADRFGMLLPLGKGEWTVFTWLPFMFSGGGELATPQIAEVVLKKLNETTKQQSSNSSSNIGQQMIMDGRADVSSVHLRQLNIVNSGAIAALNFWRDLMQDGSAILSQPERGYELDSFLAGKVAMQLSGPWTLGQLQATKVDFGVLPIPSGKQPATVIGGENLFLFKSKPEREQAALKFAEFVMSEAFQTEWAIGTGYLPTNLKSRESQAYKEFRSKQPAVDVFLNQAKFGKSRPIFPGYNRISDNLGRAIEATLLDRATPEAALKSSQQRLDLIFNK</sequence>
<feature type="signal peptide" evidence="4">
    <location>
        <begin position="1"/>
        <end position="32"/>
    </location>
</feature>
<name>A0A1Z4JQ49_LEPBY</name>
<accession>A0A1Z4JQ49</accession>
<dbReference type="Proteomes" id="UP000217895">
    <property type="component" value="Chromosome"/>
</dbReference>
<organism evidence="5 6">
    <name type="scientific">Leptolyngbya boryana NIES-2135</name>
    <dbReference type="NCBI Taxonomy" id="1973484"/>
    <lineage>
        <taxon>Bacteria</taxon>
        <taxon>Bacillati</taxon>
        <taxon>Cyanobacteriota</taxon>
        <taxon>Cyanophyceae</taxon>
        <taxon>Leptolyngbyales</taxon>
        <taxon>Leptolyngbyaceae</taxon>
        <taxon>Leptolyngbya group</taxon>
        <taxon>Leptolyngbya</taxon>
    </lineage>
</organism>
<keyword evidence="2" id="KW-0813">Transport</keyword>
<keyword evidence="3 4" id="KW-0732">Signal</keyword>
<proteinExistence type="inferred from homology"/>
<dbReference type="SUPFAM" id="SSF53850">
    <property type="entry name" value="Periplasmic binding protein-like II"/>
    <property type="match status" value="1"/>
</dbReference>